<keyword evidence="2" id="KW-1185">Reference proteome</keyword>
<evidence type="ECO:0000313" key="2">
    <source>
        <dbReference type="Proteomes" id="UP000248790"/>
    </source>
</evidence>
<reference evidence="1 2" key="1">
    <citation type="submission" date="2018-06" db="EMBL/GenBank/DDBJ databases">
        <title>Genomic Encyclopedia of Archaeal and Bacterial Type Strains, Phase II (KMG-II): from individual species to whole genera.</title>
        <authorList>
            <person name="Goeker M."/>
        </authorList>
    </citation>
    <scope>NUCLEOTIDE SEQUENCE [LARGE SCALE GENOMIC DNA]</scope>
    <source>
        <strain evidence="1 2">DSM 21851</strain>
    </source>
</reference>
<accession>A0A327WPU4</accession>
<dbReference type="Proteomes" id="UP000248790">
    <property type="component" value="Unassembled WGS sequence"/>
</dbReference>
<protein>
    <submittedName>
        <fullName evidence="1">Uncharacterized protein</fullName>
    </submittedName>
</protein>
<gene>
    <name evidence="1" type="ORF">LX87_04119</name>
</gene>
<dbReference type="AlphaFoldDB" id="A0A327WPU4"/>
<dbReference type="EMBL" id="QLMC01000005">
    <property type="protein sequence ID" value="RAJ94234.1"/>
    <property type="molecule type" value="Genomic_DNA"/>
</dbReference>
<name>A0A327WPU4_LARAB</name>
<proteinExistence type="predicted"/>
<organism evidence="1 2">
    <name type="scientific">Larkinella arboricola</name>
    <dbReference type="NCBI Taxonomy" id="643671"/>
    <lineage>
        <taxon>Bacteria</taxon>
        <taxon>Pseudomonadati</taxon>
        <taxon>Bacteroidota</taxon>
        <taxon>Cytophagia</taxon>
        <taxon>Cytophagales</taxon>
        <taxon>Spirosomataceae</taxon>
        <taxon>Larkinella</taxon>
    </lineage>
</organism>
<sequence length="57" mass="6396">MMSTQGSEVNQGASSDEDIDFIFVDGLHEKVDFNEVFKKMETLSSERPSVENRSLSP</sequence>
<evidence type="ECO:0000313" key="1">
    <source>
        <dbReference type="EMBL" id="RAJ94234.1"/>
    </source>
</evidence>
<comment type="caution">
    <text evidence="1">The sequence shown here is derived from an EMBL/GenBank/DDBJ whole genome shotgun (WGS) entry which is preliminary data.</text>
</comment>